<dbReference type="EMBL" id="LCPH01000001">
    <property type="protein sequence ID" value="KKU93676.1"/>
    <property type="molecule type" value="Genomic_DNA"/>
</dbReference>
<dbReference type="AlphaFoldDB" id="A0A837IM48"/>
<feature type="transmembrane region" description="Helical" evidence="1">
    <location>
        <begin position="76"/>
        <end position="100"/>
    </location>
</feature>
<evidence type="ECO:0000313" key="2">
    <source>
        <dbReference type="EMBL" id="KKU93676.1"/>
    </source>
</evidence>
<organism evidence="2 3">
    <name type="scientific">Candidatus Yanofskybacteria bacterium GW2011_GWC1_48_11</name>
    <dbReference type="NCBI Taxonomy" id="1619027"/>
    <lineage>
        <taxon>Bacteria</taxon>
        <taxon>Candidatus Yanofskyibacteriota</taxon>
    </lineage>
</organism>
<feature type="transmembrane region" description="Helical" evidence="1">
    <location>
        <begin position="50"/>
        <end position="69"/>
    </location>
</feature>
<evidence type="ECO:0000313" key="3">
    <source>
        <dbReference type="Proteomes" id="UP000034462"/>
    </source>
</evidence>
<keyword evidence="1" id="KW-0812">Transmembrane</keyword>
<comment type="caution">
    <text evidence="2">The sequence shown here is derived from an EMBL/GenBank/DDBJ whole genome shotgun (WGS) entry which is preliminary data.</text>
</comment>
<protein>
    <recommendedName>
        <fullName evidence="4">TrbC/VIRB2 family protein</fullName>
    </recommendedName>
</protein>
<evidence type="ECO:0008006" key="4">
    <source>
        <dbReference type="Google" id="ProtNLM"/>
    </source>
</evidence>
<dbReference type="Proteomes" id="UP000034462">
    <property type="component" value="Unassembled WGS sequence"/>
</dbReference>
<name>A0A837IM48_9BACT</name>
<accession>A0A837IM48</accession>
<reference evidence="2 3" key="1">
    <citation type="journal article" date="2015" name="Nature">
        <title>rRNA introns, odd ribosomes, and small enigmatic genomes across a large radiation of phyla.</title>
        <authorList>
            <person name="Brown C.T."/>
            <person name="Hug L.A."/>
            <person name="Thomas B.C."/>
            <person name="Sharon I."/>
            <person name="Castelle C.J."/>
            <person name="Singh A."/>
            <person name="Wilkins M.J."/>
            <person name="Williams K.H."/>
            <person name="Banfield J.F."/>
        </authorList>
    </citation>
    <scope>NUCLEOTIDE SEQUENCE [LARGE SCALE GENOMIC DNA]</scope>
</reference>
<sequence length="102" mass="10682">MTKEITAFGLFVLFGLAIGGTALAIGEVPPATIPDNITSAQNFIDLIDNIVDWIFVVVLVFAVIFIVLAGLQFIKLLWGAVGIAVAVLARGLVTAVRSLIGS</sequence>
<proteinExistence type="predicted"/>
<keyword evidence="1" id="KW-0472">Membrane</keyword>
<evidence type="ECO:0000256" key="1">
    <source>
        <dbReference type="SAM" id="Phobius"/>
    </source>
</evidence>
<keyword evidence="1" id="KW-1133">Transmembrane helix</keyword>
<gene>
    <name evidence="2" type="ORF">UY25_C0001G0169</name>
</gene>